<reference evidence="2 3" key="1">
    <citation type="submission" date="2014-09" db="EMBL/GenBank/DDBJ databases">
        <authorList>
            <person name="Grob C."/>
            <person name="Taubert M."/>
            <person name="Howat A.M."/>
            <person name="Burns O.J."/>
            <person name="Dixon J.L."/>
            <person name="Chen Y."/>
            <person name="Murrell J.C."/>
        </authorList>
    </citation>
    <scope>NUCLEOTIDE SEQUENCE [LARGE SCALE GENOMIC DNA]</scope>
    <source>
        <strain evidence="2">L4</strain>
    </source>
</reference>
<dbReference type="STRING" id="392484.LP43_0055"/>
<dbReference type="InterPro" id="IPR002821">
    <property type="entry name" value="Hydantoinase_A"/>
</dbReference>
<proteinExistence type="predicted"/>
<evidence type="ECO:0000313" key="2">
    <source>
        <dbReference type="EMBL" id="KGM07639.1"/>
    </source>
</evidence>
<dbReference type="Pfam" id="PF01968">
    <property type="entry name" value="Hydantoinase_A"/>
    <property type="match status" value="1"/>
</dbReference>
<sequence>MNNNDTTGFLGWDIGGAHLKVAYCDNSGQITQVIQLPCALWRGINELRTAMQQALTLLNCRHAQHAITMTGELVDAFENREQGVTKILNCVADILPEAVLHIFAGQRGWLKPQQAKQEWRHVASMNWQASALFVATQCSQGLFLDIGSTTCDIIPFINGQIQPHGLDDHNRQKSGELVYTGAIRTPLFAISHHAPLNGQLVPLTAEWFASSGDVWCLLGQVSATEIQDSSADGQPWQNRHCQQRLARMLATDAEEAAGAQWHIVAEWFAEQQLQQITQACLQVLSRHSAINNDAPLIGAGVGRFIIKAIAERLNRPYVDFSVLCQNRDDAAAHAPATALALLAQQQLS</sequence>
<protein>
    <recommendedName>
        <fullName evidence="1">Hydantoinase A/oxoprolinase domain-containing protein</fullName>
    </recommendedName>
</protein>
<dbReference type="Gene3D" id="3.30.420.40">
    <property type="match status" value="1"/>
</dbReference>
<feature type="domain" description="Hydantoinase A/oxoprolinase" evidence="1">
    <location>
        <begin position="66"/>
        <end position="318"/>
    </location>
</feature>
<dbReference type="GO" id="GO:0016787">
    <property type="term" value="F:hydrolase activity"/>
    <property type="evidence" value="ECO:0007669"/>
    <property type="project" value="InterPro"/>
</dbReference>
<dbReference type="AlphaFoldDB" id="A0A0A0BKL7"/>
<dbReference type="InterPro" id="IPR002756">
    <property type="entry name" value="MfnF"/>
</dbReference>
<evidence type="ECO:0000313" key="3">
    <source>
        <dbReference type="Proteomes" id="UP000029999"/>
    </source>
</evidence>
<dbReference type="InterPro" id="IPR043129">
    <property type="entry name" value="ATPase_NBD"/>
</dbReference>
<accession>A0A0A0BKL7</accession>
<dbReference type="Proteomes" id="UP000029999">
    <property type="component" value="Unassembled WGS sequence"/>
</dbReference>
<comment type="caution">
    <text evidence="2">The sequence shown here is derived from an EMBL/GenBank/DDBJ whole genome shotgun (WGS) entry which is preliminary data.</text>
</comment>
<dbReference type="RefSeq" id="WP_036310851.1">
    <property type="nucleotide sequence ID" value="NZ_JRQD01000001.1"/>
</dbReference>
<dbReference type="NCBIfam" id="TIGR03123">
    <property type="entry name" value="one_C_unchar_1"/>
    <property type="match status" value="1"/>
</dbReference>
<gene>
    <name evidence="2" type="ORF">LP43_0055</name>
</gene>
<evidence type="ECO:0000259" key="1">
    <source>
        <dbReference type="Pfam" id="PF01968"/>
    </source>
</evidence>
<organism evidence="2 3">
    <name type="scientific">Methylophaga thiooxydans</name>
    <dbReference type="NCBI Taxonomy" id="392484"/>
    <lineage>
        <taxon>Bacteria</taxon>
        <taxon>Pseudomonadati</taxon>
        <taxon>Pseudomonadota</taxon>
        <taxon>Gammaproteobacteria</taxon>
        <taxon>Thiotrichales</taxon>
        <taxon>Piscirickettsiaceae</taxon>
        <taxon>Methylophaga</taxon>
    </lineage>
</organism>
<name>A0A0A0BKL7_9GAMM</name>
<dbReference type="SUPFAM" id="SSF53067">
    <property type="entry name" value="Actin-like ATPase domain"/>
    <property type="match status" value="1"/>
</dbReference>
<dbReference type="Gene3D" id="3.30.420.190">
    <property type="entry name" value="conserved archaeal protein q6m145"/>
    <property type="match status" value="1"/>
</dbReference>
<dbReference type="EMBL" id="JRQD01000001">
    <property type="protein sequence ID" value="KGM07639.1"/>
    <property type="molecule type" value="Genomic_DNA"/>
</dbReference>